<dbReference type="PROSITE" id="PS00109">
    <property type="entry name" value="PROTEIN_KINASE_TYR"/>
    <property type="match status" value="1"/>
</dbReference>
<dbReference type="PANTHER" id="PTHR38248">
    <property type="entry name" value="FUNK1 6"/>
    <property type="match status" value="1"/>
</dbReference>
<evidence type="ECO:0000313" key="6">
    <source>
        <dbReference type="EMBL" id="CCE32845.1"/>
    </source>
</evidence>
<sequence length="801" mass="91074">MDQLFIDAIEQNPTAGYLTEFRQEAEKMGVRHSADLDNLGKRNLRFLVAILFIGLENHPAGIILRLSHASWLMKAATTSLRRLKPLLAAAINQADDKCLWRKVKKSIVMDSQNLCADTPFSHNDAFVANSSEHRKDADHLIMDKRCQKIHVDIPHFLQAFFPHRVANSSEHRKDADHLIMDKRCQKINVDIPHFLQAFFPHRVDGLRRTSKAFFKKCQRGRTPTYEDDTWTDWPISAVEKEVFRWLKEFCKSLDKFARRFRAAIRHRRPLLGTRYENIDDYSGAKERLDVGFVDAPYPKHGSKDRQHPWPQILVPGVLNCDPAADSTGEAWHDLAMCAGKVLLAQATRRFAVGFTICGTLLRVWIFDRLGGIASEQIDVNKEPVQFIEVMLGFLRMSEEDLGFDSTIKIIDGEPSMEIERNGRSECIVIDGLIIRQCCMVGRATTCWKAHVKDHPETPLVIKDSWQPSERDEEGEMLKQATSRNVVNVARYYHHETVKIGGMIDDVCHCIRRGLDITTASNYQERLPQDSSGPTSEELPMRQTSTRTSTKRPFDQTGSSLPPSKKTCARSLSETATEPTNLVHRRIIVQDYGKAIYKASSRKALLACLEGCIKGHKSLYEKGILHRDISITNLMINEDPGNPSRKSFLIDLDFAISTELEKPSDAQGKTGTRAFMAIGLLEGAEHSFMHDLESFFWVLFWICIQYEGPGKAIEPTRYESWDYLPDMALACLKSGVICDYKFSKPEKLGFTPYYQPLIPHVDRLRKVVFPGGDPRDKPFPGLYSKMINVLREAQKDPAVLAE</sequence>
<comment type="catalytic activity">
    <reaction evidence="2">
        <text>L-threonyl-[protein] + ATP = O-phospho-L-threonyl-[protein] + ADP + H(+)</text>
        <dbReference type="Rhea" id="RHEA:46608"/>
        <dbReference type="Rhea" id="RHEA-COMP:11060"/>
        <dbReference type="Rhea" id="RHEA-COMP:11605"/>
        <dbReference type="ChEBI" id="CHEBI:15378"/>
        <dbReference type="ChEBI" id="CHEBI:30013"/>
        <dbReference type="ChEBI" id="CHEBI:30616"/>
        <dbReference type="ChEBI" id="CHEBI:61977"/>
        <dbReference type="ChEBI" id="CHEBI:456216"/>
        <dbReference type="EC" id="2.7.11.1"/>
    </reaction>
</comment>
<dbReference type="Pfam" id="PF17667">
    <property type="entry name" value="Pkinase_fungal"/>
    <property type="match status" value="1"/>
</dbReference>
<evidence type="ECO:0000256" key="3">
    <source>
        <dbReference type="ARBA" id="ARBA00048679"/>
    </source>
</evidence>
<gene>
    <name evidence="6" type="ORF">CPUR_06710</name>
</gene>
<dbReference type="EMBL" id="CAGA01000047">
    <property type="protein sequence ID" value="CCE32845.1"/>
    <property type="molecule type" value="Genomic_DNA"/>
</dbReference>
<comment type="caution">
    <text evidence="6">The sequence shown here is derived from an EMBL/GenBank/DDBJ whole genome shotgun (WGS) entry which is preliminary data.</text>
</comment>
<organism evidence="6 7">
    <name type="scientific">Claviceps purpurea (strain 20.1)</name>
    <name type="common">Ergot fungus</name>
    <name type="synonym">Sphacelia segetum</name>
    <dbReference type="NCBI Taxonomy" id="1111077"/>
    <lineage>
        <taxon>Eukaryota</taxon>
        <taxon>Fungi</taxon>
        <taxon>Dikarya</taxon>
        <taxon>Ascomycota</taxon>
        <taxon>Pezizomycotina</taxon>
        <taxon>Sordariomycetes</taxon>
        <taxon>Hypocreomycetidae</taxon>
        <taxon>Hypocreales</taxon>
        <taxon>Clavicipitaceae</taxon>
        <taxon>Claviceps</taxon>
    </lineage>
</organism>
<feature type="compositionally biased region" description="Polar residues" evidence="4">
    <location>
        <begin position="521"/>
        <end position="534"/>
    </location>
</feature>
<evidence type="ECO:0000313" key="7">
    <source>
        <dbReference type="Proteomes" id="UP000016801"/>
    </source>
</evidence>
<evidence type="ECO:0000259" key="5">
    <source>
        <dbReference type="Pfam" id="PF17667"/>
    </source>
</evidence>
<comment type="catalytic activity">
    <reaction evidence="3">
        <text>L-seryl-[protein] + ATP = O-phospho-L-seryl-[protein] + ADP + H(+)</text>
        <dbReference type="Rhea" id="RHEA:17989"/>
        <dbReference type="Rhea" id="RHEA-COMP:9863"/>
        <dbReference type="Rhea" id="RHEA-COMP:11604"/>
        <dbReference type="ChEBI" id="CHEBI:15378"/>
        <dbReference type="ChEBI" id="CHEBI:29999"/>
        <dbReference type="ChEBI" id="CHEBI:30616"/>
        <dbReference type="ChEBI" id="CHEBI:83421"/>
        <dbReference type="ChEBI" id="CHEBI:456216"/>
        <dbReference type="EC" id="2.7.11.1"/>
    </reaction>
</comment>
<dbReference type="STRING" id="1111077.M1WA53"/>
<name>M1WA53_CLAP2</name>
<dbReference type="GO" id="GO:0004674">
    <property type="term" value="F:protein serine/threonine kinase activity"/>
    <property type="evidence" value="ECO:0007669"/>
    <property type="project" value="UniProtKB-EC"/>
</dbReference>
<dbReference type="OrthoDB" id="5584477at2759"/>
<reference evidence="6 7" key="1">
    <citation type="journal article" date="2013" name="PLoS Genet.">
        <title>Plant-symbiotic fungi as chemical engineers: Multi-genome analysis of the Clavicipitaceae reveals dynamics of alkaloid loci.</title>
        <authorList>
            <person name="Schardl C.L."/>
            <person name="Young C.A."/>
            <person name="Hesse U."/>
            <person name="Amyotte S.G."/>
            <person name="Andreeva K."/>
            <person name="Calie P.J."/>
            <person name="Fleetwood D.J."/>
            <person name="Haws D.C."/>
            <person name="Moore N."/>
            <person name="Oeser B."/>
            <person name="Panaccione D.G."/>
            <person name="Schweri K.K."/>
            <person name="Voisey C.R."/>
            <person name="Farman M.L."/>
            <person name="Jaromczyk J.W."/>
            <person name="Roe B.A."/>
            <person name="O'Sullivan D.M."/>
            <person name="Scott B."/>
            <person name="Tudzynski P."/>
            <person name="An Z."/>
            <person name="Arnaoudova E.G."/>
            <person name="Bullock C.T."/>
            <person name="Charlton N.D."/>
            <person name="Chen L."/>
            <person name="Cox M."/>
            <person name="Dinkins R.D."/>
            <person name="Florea S."/>
            <person name="Glenn A.E."/>
            <person name="Gordon A."/>
            <person name="Gueldener U."/>
            <person name="Harris D.R."/>
            <person name="Hollin W."/>
            <person name="Jaromczyk J."/>
            <person name="Johnson R.D."/>
            <person name="Khan A.K."/>
            <person name="Leistner E."/>
            <person name="Leuchtmann A."/>
            <person name="Li C."/>
            <person name="Liu J."/>
            <person name="Liu J."/>
            <person name="Liu M."/>
            <person name="Mace W."/>
            <person name="Machado C."/>
            <person name="Nagabhyru P."/>
            <person name="Pan J."/>
            <person name="Schmid J."/>
            <person name="Sugawara K."/>
            <person name="Steiner U."/>
            <person name="Takach J.E."/>
            <person name="Tanaka E."/>
            <person name="Webb J.S."/>
            <person name="Wilson E.V."/>
            <person name="Wiseman J.L."/>
            <person name="Yoshida R."/>
            <person name="Zeng Z."/>
        </authorList>
    </citation>
    <scope>NUCLEOTIDE SEQUENCE [LARGE SCALE GENOMIC DNA]</scope>
    <source>
        <strain evidence="6 7">20.1</strain>
    </source>
</reference>
<dbReference type="SUPFAM" id="SSF56112">
    <property type="entry name" value="Protein kinase-like (PK-like)"/>
    <property type="match status" value="1"/>
</dbReference>
<dbReference type="eggNOG" id="ENOG502S5WB">
    <property type="taxonomic scope" value="Eukaryota"/>
</dbReference>
<feature type="region of interest" description="Disordered" evidence="4">
    <location>
        <begin position="521"/>
        <end position="574"/>
    </location>
</feature>
<evidence type="ECO:0000256" key="4">
    <source>
        <dbReference type="SAM" id="MobiDB-lite"/>
    </source>
</evidence>
<dbReference type="HOGENOM" id="CLU_005513_5_0_1"/>
<dbReference type="PANTHER" id="PTHR38248:SF2">
    <property type="entry name" value="FUNK1 11"/>
    <property type="match status" value="1"/>
</dbReference>
<dbReference type="InterPro" id="IPR040976">
    <property type="entry name" value="Pkinase_fungal"/>
</dbReference>
<dbReference type="InterPro" id="IPR011009">
    <property type="entry name" value="Kinase-like_dom_sf"/>
</dbReference>
<dbReference type="VEuPathDB" id="FungiDB:CPUR_06710"/>
<dbReference type="Gene3D" id="1.10.510.10">
    <property type="entry name" value="Transferase(Phosphotransferase) domain 1"/>
    <property type="match status" value="1"/>
</dbReference>
<keyword evidence="7" id="KW-1185">Reference proteome</keyword>
<dbReference type="InterPro" id="IPR008266">
    <property type="entry name" value="Tyr_kinase_AS"/>
</dbReference>
<protein>
    <recommendedName>
        <fullName evidence="1">non-specific serine/threonine protein kinase</fullName>
        <ecNumber evidence="1">2.7.11.1</ecNumber>
    </recommendedName>
</protein>
<proteinExistence type="predicted"/>
<dbReference type="Proteomes" id="UP000016801">
    <property type="component" value="Unassembled WGS sequence"/>
</dbReference>
<evidence type="ECO:0000256" key="1">
    <source>
        <dbReference type="ARBA" id="ARBA00012513"/>
    </source>
</evidence>
<evidence type="ECO:0000256" key="2">
    <source>
        <dbReference type="ARBA" id="ARBA00047899"/>
    </source>
</evidence>
<dbReference type="EC" id="2.7.11.1" evidence="1"/>
<feature type="domain" description="Fungal-type protein kinase" evidence="5">
    <location>
        <begin position="288"/>
        <end position="702"/>
    </location>
</feature>
<accession>M1WA53</accession>
<dbReference type="AlphaFoldDB" id="M1WA53"/>